<feature type="domain" description="Bromo" evidence="4">
    <location>
        <begin position="9"/>
        <end position="81"/>
    </location>
</feature>
<evidence type="ECO:0000313" key="6">
    <source>
        <dbReference type="EMBL" id="KAF7846427.1"/>
    </source>
</evidence>
<sequence>MKRVISNLKKSNASTAFRLPVDYRALNIPSYPDIVKQPMDLGTIDNRLKQGAYTSVKAFVSDFELIVNNCIAFNGEQHAVTQAARKMESSFTSQMQTLPPAGAVEPSKKDKAVAKLKLDTPRAAPPRRSSVSNSAKAASPKATPSPATFAPDPNGMPLLRRDSALDGRPKRAIVPTKRNSDFGAARPRKKKYELELRFCDEVLRTVMSTKYWVMNQYFTHPVDPVALNIPTYFQIIKKPMDLNTIRSKLDAGQYERAKEFEEDFKQIIKNCFKFNPEGDYVRARGQDLDDLFNKEWSKKQDWIMAREPDSERGTPADEDDEDDSSDEDEEDDEDSGDDRTDQIKKLQAQIEAMSRQMGDLAKAGKKKKSPGVSSKKDKKKKKDRPSTNFPNLQRPASVEKTKKPKAKKEKDRYVTFAEKQYISNGIGMLPERQMAEALRIIQSSVPALASSADNEIELDIEDVPNSALLKLLSFVRKYAGPPPEEAKAEQDTGYTAPVMPSKKKGKQLSRQEQEAQIAELKGTIQGYADGASPGAIPSVEHEDASDDDSGEESEED</sequence>
<dbReference type="SUPFAM" id="SSF47370">
    <property type="entry name" value="Bromodomain"/>
    <property type="match status" value="2"/>
</dbReference>
<dbReference type="Gene3D" id="1.20.1270.220">
    <property type="match status" value="1"/>
</dbReference>
<dbReference type="GO" id="GO:0006355">
    <property type="term" value="P:regulation of DNA-templated transcription"/>
    <property type="evidence" value="ECO:0007669"/>
    <property type="project" value="TreeGrafter"/>
</dbReference>
<gene>
    <name evidence="6" type="ORF">BT93_L4386</name>
</gene>
<feature type="domain" description="NET" evidence="5">
    <location>
        <begin position="404"/>
        <end position="486"/>
    </location>
</feature>
<proteinExistence type="predicted"/>
<name>A0A8T0CG15_CORYI</name>
<feature type="compositionally biased region" description="Basic and acidic residues" evidence="3">
    <location>
        <begin position="302"/>
        <end position="315"/>
    </location>
</feature>
<dbReference type="InterPro" id="IPR018359">
    <property type="entry name" value="Bromodomain_CS"/>
</dbReference>
<evidence type="ECO:0000256" key="1">
    <source>
        <dbReference type="ARBA" id="ARBA00023117"/>
    </source>
</evidence>
<dbReference type="EMBL" id="MU093269">
    <property type="protein sequence ID" value="KAF7846427.1"/>
    <property type="molecule type" value="Genomic_DNA"/>
</dbReference>
<dbReference type="Proteomes" id="UP000806378">
    <property type="component" value="Unassembled WGS sequence"/>
</dbReference>
<dbReference type="Gramene" id="rna-gnl|WGS:JABURB|Cocit.L4386.1">
    <property type="protein sequence ID" value="cds-KAF7846427.1"/>
    <property type="gene ID" value="gene-BT93_L4386"/>
</dbReference>
<feature type="compositionally biased region" description="Basic and acidic residues" evidence="3">
    <location>
        <begin position="106"/>
        <end position="120"/>
    </location>
</feature>
<organism evidence="6 7">
    <name type="scientific">Corymbia citriodora subsp. variegata</name>
    <dbReference type="NCBI Taxonomy" id="360336"/>
    <lineage>
        <taxon>Eukaryota</taxon>
        <taxon>Viridiplantae</taxon>
        <taxon>Streptophyta</taxon>
        <taxon>Embryophyta</taxon>
        <taxon>Tracheophyta</taxon>
        <taxon>Spermatophyta</taxon>
        <taxon>Magnoliopsida</taxon>
        <taxon>eudicotyledons</taxon>
        <taxon>Gunneridae</taxon>
        <taxon>Pentapetalae</taxon>
        <taxon>rosids</taxon>
        <taxon>malvids</taxon>
        <taxon>Myrtales</taxon>
        <taxon>Myrtaceae</taxon>
        <taxon>Myrtoideae</taxon>
        <taxon>Eucalypteae</taxon>
        <taxon>Corymbia</taxon>
    </lineage>
</organism>
<dbReference type="Gene3D" id="1.20.920.10">
    <property type="entry name" value="Bromodomain-like"/>
    <property type="match status" value="2"/>
</dbReference>
<evidence type="ECO:0000259" key="5">
    <source>
        <dbReference type="PROSITE" id="PS51525"/>
    </source>
</evidence>
<feature type="compositionally biased region" description="Acidic residues" evidence="3">
    <location>
        <begin position="543"/>
        <end position="556"/>
    </location>
</feature>
<dbReference type="InterPro" id="IPR038336">
    <property type="entry name" value="NET_sf"/>
</dbReference>
<dbReference type="Pfam" id="PF00439">
    <property type="entry name" value="Bromodomain"/>
    <property type="match status" value="2"/>
</dbReference>
<evidence type="ECO:0008006" key="8">
    <source>
        <dbReference type="Google" id="ProtNLM"/>
    </source>
</evidence>
<dbReference type="GO" id="GO:0000785">
    <property type="term" value="C:chromatin"/>
    <property type="evidence" value="ECO:0007669"/>
    <property type="project" value="TreeGrafter"/>
</dbReference>
<keyword evidence="1 2" id="KW-0103">Bromodomain</keyword>
<keyword evidence="7" id="KW-1185">Reference proteome</keyword>
<protein>
    <recommendedName>
        <fullName evidence="8">Bromodomain-containing protein</fullName>
    </recommendedName>
</protein>
<feature type="compositionally biased region" description="Acidic residues" evidence="3">
    <location>
        <begin position="316"/>
        <end position="336"/>
    </location>
</feature>
<dbReference type="InterPro" id="IPR050935">
    <property type="entry name" value="Bromo_chromatin_reader"/>
</dbReference>
<accession>A0A8T0CG15</accession>
<dbReference type="AlphaFoldDB" id="A0A8T0CG15"/>
<dbReference type="GO" id="GO:0005634">
    <property type="term" value="C:nucleus"/>
    <property type="evidence" value="ECO:0007669"/>
    <property type="project" value="TreeGrafter"/>
</dbReference>
<dbReference type="PROSITE" id="PS51525">
    <property type="entry name" value="NET"/>
    <property type="match status" value="1"/>
</dbReference>
<dbReference type="PANTHER" id="PTHR22880:SF225">
    <property type="entry name" value="BROMODOMAIN-CONTAINING PROTEIN BET-1-RELATED"/>
    <property type="match status" value="1"/>
</dbReference>
<dbReference type="GO" id="GO:0006338">
    <property type="term" value="P:chromatin remodeling"/>
    <property type="evidence" value="ECO:0007669"/>
    <property type="project" value="TreeGrafter"/>
</dbReference>
<feature type="region of interest" description="Disordered" evidence="3">
    <location>
        <begin position="481"/>
        <end position="556"/>
    </location>
</feature>
<dbReference type="InterPro" id="IPR036427">
    <property type="entry name" value="Bromodomain-like_sf"/>
</dbReference>
<evidence type="ECO:0000256" key="2">
    <source>
        <dbReference type="PROSITE-ProRule" id="PRU00035"/>
    </source>
</evidence>
<dbReference type="InterPro" id="IPR001487">
    <property type="entry name" value="Bromodomain"/>
</dbReference>
<dbReference type="PROSITE" id="PS50014">
    <property type="entry name" value="BROMODOMAIN_2"/>
    <property type="match status" value="2"/>
</dbReference>
<evidence type="ECO:0000259" key="4">
    <source>
        <dbReference type="PROSITE" id="PS50014"/>
    </source>
</evidence>
<feature type="region of interest" description="Disordered" evidence="3">
    <location>
        <begin position="356"/>
        <end position="411"/>
    </location>
</feature>
<feature type="domain" description="Bromo" evidence="4">
    <location>
        <begin position="218"/>
        <end position="282"/>
    </location>
</feature>
<dbReference type="OrthoDB" id="21449at2759"/>
<reference evidence="6" key="1">
    <citation type="submission" date="2020-05" db="EMBL/GenBank/DDBJ databases">
        <title>WGS assembly of Corymbia citriodora subspecies variegata.</title>
        <authorList>
            <person name="Barry K."/>
            <person name="Hundley H."/>
            <person name="Shu S."/>
            <person name="Jenkins J."/>
            <person name="Grimwood J."/>
            <person name="Baten A."/>
        </authorList>
    </citation>
    <scope>NUCLEOTIDE SEQUENCE</scope>
    <source>
        <strain evidence="6">CV2-018</strain>
    </source>
</reference>
<dbReference type="InterPro" id="IPR027353">
    <property type="entry name" value="NET_dom"/>
</dbReference>
<evidence type="ECO:0000256" key="3">
    <source>
        <dbReference type="SAM" id="MobiDB-lite"/>
    </source>
</evidence>
<dbReference type="PANTHER" id="PTHR22880">
    <property type="entry name" value="FALZ-RELATED BROMODOMAIN-CONTAINING PROTEINS"/>
    <property type="match status" value="1"/>
</dbReference>
<dbReference type="PROSITE" id="PS00633">
    <property type="entry name" value="BROMODOMAIN_1"/>
    <property type="match status" value="1"/>
</dbReference>
<evidence type="ECO:0000313" key="7">
    <source>
        <dbReference type="Proteomes" id="UP000806378"/>
    </source>
</evidence>
<dbReference type="SMART" id="SM00297">
    <property type="entry name" value="BROMO"/>
    <property type="match status" value="2"/>
</dbReference>
<feature type="region of interest" description="Disordered" evidence="3">
    <location>
        <begin position="91"/>
        <end position="166"/>
    </location>
</feature>
<dbReference type="Pfam" id="PF17035">
    <property type="entry name" value="BET"/>
    <property type="match status" value="1"/>
</dbReference>
<feature type="region of interest" description="Disordered" evidence="3">
    <location>
        <begin position="302"/>
        <end position="341"/>
    </location>
</feature>
<dbReference type="PRINTS" id="PR00503">
    <property type="entry name" value="BROMODOMAIN"/>
</dbReference>
<comment type="caution">
    <text evidence="6">The sequence shown here is derived from an EMBL/GenBank/DDBJ whole genome shotgun (WGS) entry which is preliminary data.</text>
</comment>
<feature type="compositionally biased region" description="Low complexity" evidence="3">
    <location>
        <begin position="129"/>
        <end position="151"/>
    </location>
</feature>